<reference evidence="2 3" key="1">
    <citation type="journal article" date="2023" name="Plants (Basel)">
        <title>Bridging the Gap: Combining Genomics and Transcriptomics Approaches to Understand Stylosanthes scabra, an Orphan Legume from the Brazilian Caatinga.</title>
        <authorList>
            <person name="Ferreira-Neto J.R.C."/>
            <person name="da Silva M.D."/>
            <person name="Binneck E."/>
            <person name="de Melo N.F."/>
            <person name="da Silva R.H."/>
            <person name="de Melo A.L.T.M."/>
            <person name="Pandolfi V."/>
            <person name="Bustamante F.O."/>
            <person name="Brasileiro-Vidal A.C."/>
            <person name="Benko-Iseppon A.M."/>
        </authorList>
    </citation>
    <scope>NUCLEOTIDE SEQUENCE [LARGE SCALE GENOMIC DNA]</scope>
    <source>
        <tissue evidence="2">Leaves</tissue>
    </source>
</reference>
<accession>A0ABU6Q6A1</accession>
<feature type="region of interest" description="Disordered" evidence="1">
    <location>
        <begin position="1"/>
        <end position="53"/>
    </location>
</feature>
<keyword evidence="3" id="KW-1185">Reference proteome</keyword>
<organism evidence="2 3">
    <name type="scientific">Stylosanthes scabra</name>
    <dbReference type="NCBI Taxonomy" id="79078"/>
    <lineage>
        <taxon>Eukaryota</taxon>
        <taxon>Viridiplantae</taxon>
        <taxon>Streptophyta</taxon>
        <taxon>Embryophyta</taxon>
        <taxon>Tracheophyta</taxon>
        <taxon>Spermatophyta</taxon>
        <taxon>Magnoliopsida</taxon>
        <taxon>eudicotyledons</taxon>
        <taxon>Gunneridae</taxon>
        <taxon>Pentapetalae</taxon>
        <taxon>rosids</taxon>
        <taxon>fabids</taxon>
        <taxon>Fabales</taxon>
        <taxon>Fabaceae</taxon>
        <taxon>Papilionoideae</taxon>
        <taxon>50 kb inversion clade</taxon>
        <taxon>dalbergioids sensu lato</taxon>
        <taxon>Dalbergieae</taxon>
        <taxon>Pterocarpus clade</taxon>
        <taxon>Stylosanthes</taxon>
    </lineage>
</organism>
<protein>
    <submittedName>
        <fullName evidence="2">Uncharacterized protein</fullName>
    </submittedName>
</protein>
<dbReference type="Proteomes" id="UP001341840">
    <property type="component" value="Unassembled WGS sequence"/>
</dbReference>
<gene>
    <name evidence="2" type="ORF">PIB30_013205</name>
</gene>
<evidence type="ECO:0000313" key="2">
    <source>
        <dbReference type="EMBL" id="MED6107356.1"/>
    </source>
</evidence>
<proteinExistence type="predicted"/>
<feature type="compositionally biased region" description="Low complexity" evidence="1">
    <location>
        <begin position="29"/>
        <end position="47"/>
    </location>
</feature>
<dbReference type="EMBL" id="JASCZI010000034">
    <property type="protein sequence ID" value="MED6107356.1"/>
    <property type="molecule type" value="Genomic_DNA"/>
</dbReference>
<sequence length="76" mass="8445">MEELVVEGQRVDTWQFKPGSSEKEDINGSAQSLPTSTLSQSQLRSSTKPPSFKVLDKPLQQEHLNLTPHGILITND</sequence>
<comment type="caution">
    <text evidence="2">The sequence shown here is derived from an EMBL/GenBank/DDBJ whole genome shotgun (WGS) entry which is preliminary data.</text>
</comment>
<name>A0ABU6Q6A1_9FABA</name>
<evidence type="ECO:0000256" key="1">
    <source>
        <dbReference type="SAM" id="MobiDB-lite"/>
    </source>
</evidence>
<evidence type="ECO:0000313" key="3">
    <source>
        <dbReference type="Proteomes" id="UP001341840"/>
    </source>
</evidence>